<dbReference type="PANTHER" id="PTHR21089:SF1">
    <property type="entry name" value="BIFUNCTIONAL 3-DEHYDROQUINATE DEHYDRATASE_SHIKIMATE DEHYDROGENASE, CHLOROPLASTIC"/>
    <property type="match status" value="1"/>
</dbReference>
<evidence type="ECO:0000256" key="8">
    <source>
        <dbReference type="HAMAP-Rule" id="MF_00222"/>
    </source>
</evidence>
<evidence type="ECO:0000256" key="4">
    <source>
        <dbReference type="ARBA" id="ARBA00022857"/>
    </source>
</evidence>
<comment type="similarity">
    <text evidence="8">Belongs to the shikimate dehydrogenase family.</text>
</comment>
<feature type="binding site" evidence="8">
    <location>
        <position position="256"/>
    </location>
    <ligand>
        <name>NADP(+)</name>
        <dbReference type="ChEBI" id="CHEBI:58349"/>
    </ligand>
</feature>
<evidence type="ECO:0000259" key="10">
    <source>
        <dbReference type="Pfam" id="PF08501"/>
    </source>
</evidence>
<organism evidence="12 13">
    <name type="scientific">Gluconacetobacter diazotrophicus</name>
    <name type="common">Acetobacter diazotrophicus</name>
    <dbReference type="NCBI Taxonomy" id="33996"/>
    <lineage>
        <taxon>Bacteria</taxon>
        <taxon>Pseudomonadati</taxon>
        <taxon>Pseudomonadota</taxon>
        <taxon>Alphaproteobacteria</taxon>
        <taxon>Acetobacterales</taxon>
        <taxon>Acetobacteraceae</taxon>
        <taxon>Gluconacetobacter</taxon>
    </lineage>
</organism>
<feature type="domain" description="Shikimate dehydrogenase substrate binding N-terminal" evidence="10">
    <location>
        <begin position="20"/>
        <end position="102"/>
    </location>
</feature>
<dbReference type="Proteomes" id="UP000550787">
    <property type="component" value="Unassembled WGS sequence"/>
</dbReference>
<keyword evidence="3 8" id="KW-0028">Amino-acid biosynthesis</keyword>
<dbReference type="EC" id="1.1.1.25" evidence="2 8"/>
<comment type="subunit">
    <text evidence="8">Homodimer.</text>
</comment>
<dbReference type="UniPathway" id="UPA00053">
    <property type="reaction ID" value="UER00087"/>
</dbReference>
<dbReference type="Pfam" id="PF01488">
    <property type="entry name" value="Shikimate_DH"/>
    <property type="match status" value="1"/>
</dbReference>
<feature type="binding site" evidence="8">
    <location>
        <begin position="140"/>
        <end position="144"/>
    </location>
    <ligand>
        <name>NADP(+)</name>
        <dbReference type="ChEBI" id="CHEBI:58349"/>
    </ligand>
</feature>
<dbReference type="GO" id="GO:0019632">
    <property type="term" value="P:shikimate metabolic process"/>
    <property type="evidence" value="ECO:0007669"/>
    <property type="project" value="InterPro"/>
</dbReference>
<comment type="caution">
    <text evidence="8">Lacks conserved residue(s) required for the propagation of feature annotation.</text>
</comment>
<dbReference type="CDD" id="cd01065">
    <property type="entry name" value="NAD_bind_Shikimate_DH"/>
    <property type="match status" value="1"/>
</dbReference>
<comment type="function">
    <text evidence="8">Involved in the biosynthesis of the chorismate, which leads to the biosynthesis of aromatic amino acids. Catalyzes the reversible NADPH linked reduction of 3-dehydroshikimate (DHSA) to yield shikimate (SA).</text>
</comment>
<reference evidence="12 13" key="1">
    <citation type="submission" date="2020-04" db="EMBL/GenBank/DDBJ databases">
        <title>Description of novel Gluconacetobacter.</title>
        <authorList>
            <person name="Sombolestani A."/>
        </authorList>
    </citation>
    <scope>NUCLEOTIDE SEQUENCE [LARGE SCALE GENOMIC DNA]</scope>
    <source>
        <strain evidence="12 13">LMG 7603</strain>
    </source>
</reference>
<evidence type="ECO:0000256" key="1">
    <source>
        <dbReference type="ARBA" id="ARBA00004871"/>
    </source>
</evidence>
<evidence type="ECO:0000313" key="12">
    <source>
        <dbReference type="EMBL" id="MBB2155951.1"/>
    </source>
</evidence>
<dbReference type="SUPFAM" id="SSF51735">
    <property type="entry name" value="NAD(P)-binding Rossmann-fold domains"/>
    <property type="match status" value="1"/>
</dbReference>
<sequence length="292" mass="30578">MTGVPPMRRAIGGGTMLAGVIGWPVSHSRSPLLHNFWLARYGIDGAYVPLPVRPGLFDVAVRGLQAAGFRGANVTIPHKEAAFAIADHLHRSAVRSGSVNTLVFAGDGRIEAHSTDGDGFVANLEAHGVDVMRGPALVLGAGGAARAIVASLTDRGIAVSIANRTRARAEDLAHALASPETRIAVTDWDRWTDGLPDHALLVNTTSLGMHGGPDDVFAPDLARAPAGMVVADIVYVPRMTPLLRAAAARGLPVVDGTGMLLHQARLGFREWFGVDPAVDADIQALLDADLAE</sequence>
<comment type="pathway">
    <text evidence="1 8">Metabolic intermediate biosynthesis; chorismate biosynthesis; chorismate from D-erythrose 4-phosphate and phosphoenolpyruvate: step 4/7.</text>
</comment>
<feature type="binding site" evidence="8">
    <location>
        <begin position="163"/>
        <end position="168"/>
    </location>
    <ligand>
        <name>NADP(+)</name>
        <dbReference type="ChEBI" id="CHEBI:58349"/>
    </ligand>
</feature>
<feature type="binding site" evidence="8">
    <location>
        <position position="100"/>
    </location>
    <ligand>
        <name>shikimate</name>
        <dbReference type="ChEBI" id="CHEBI:36208"/>
    </ligand>
</feature>
<evidence type="ECO:0000259" key="11">
    <source>
        <dbReference type="Pfam" id="PF18317"/>
    </source>
</evidence>
<evidence type="ECO:0000256" key="7">
    <source>
        <dbReference type="ARBA" id="ARBA00049442"/>
    </source>
</evidence>
<keyword evidence="4 8" id="KW-0521">NADP</keyword>
<dbReference type="Gene3D" id="3.40.50.10860">
    <property type="entry name" value="Leucine Dehydrogenase, chain A, domain 1"/>
    <property type="match status" value="1"/>
</dbReference>
<feature type="domain" description="Quinate/shikimate 5-dehydrogenase/glutamyl-tRNA reductase" evidence="9">
    <location>
        <begin position="136"/>
        <end position="179"/>
    </location>
</feature>
<feature type="binding site" evidence="8">
    <location>
        <position position="116"/>
    </location>
    <ligand>
        <name>shikimate</name>
        <dbReference type="ChEBI" id="CHEBI:36208"/>
    </ligand>
</feature>
<dbReference type="GO" id="GO:0004764">
    <property type="term" value="F:shikimate 3-dehydrogenase (NADP+) activity"/>
    <property type="evidence" value="ECO:0007669"/>
    <property type="project" value="UniProtKB-UniRule"/>
</dbReference>
<keyword evidence="6 8" id="KW-0057">Aromatic amino acid biosynthesis</keyword>
<dbReference type="InterPro" id="IPR013708">
    <property type="entry name" value="Shikimate_DH-bd_N"/>
</dbReference>
<evidence type="ECO:0000259" key="9">
    <source>
        <dbReference type="Pfam" id="PF01488"/>
    </source>
</evidence>
<protein>
    <recommendedName>
        <fullName evidence="2 8">Shikimate dehydrogenase (NADP(+))</fullName>
        <shortName evidence="8">SDH</shortName>
        <ecNumber evidence="2 8">1.1.1.25</ecNumber>
    </recommendedName>
</protein>
<dbReference type="GO" id="GO:0005829">
    <property type="term" value="C:cytosol"/>
    <property type="evidence" value="ECO:0007669"/>
    <property type="project" value="TreeGrafter"/>
</dbReference>
<evidence type="ECO:0000256" key="2">
    <source>
        <dbReference type="ARBA" id="ARBA00012962"/>
    </source>
</evidence>
<comment type="catalytic activity">
    <reaction evidence="7 8">
        <text>shikimate + NADP(+) = 3-dehydroshikimate + NADPH + H(+)</text>
        <dbReference type="Rhea" id="RHEA:17737"/>
        <dbReference type="ChEBI" id="CHEBI:15378"/>
        <dbReference type="ChEBI" id="CHEBI:16630"/>
        <dbReference type="ChEBI" id="CHEBI:36208"/>
        <dbReference type="ChEBI" id="CHEBI:57783"/>
        <dbReference type="ChEBI" id="CHEBI:58349"/>
        <dbReference type="EC" id="1.1.1.25"/>
    </reaction>
</comment>
<feature type="active site" description="Proton acceptor" evidence="8">
    <location>
        <position position="79"/>
    </location>
</feature>
<dbReference type="Pfam" id="PF08501">
    <property type="entry name" value="Shikimate_dh_N"/>
    <property type="match status" value="1"/>
</dbReference>
<dbReference type="GO" id="GO:0008652">
    <property type="term" value="P:amino acid biosynthetic process"/>
    <property type="evidence" value="ECO:0007669"/>
    <property type="project" value="UniProtKB-KW"/>
</dbReference>
<feature type="domain" description="SDH C-terminal" evidence="11">
    <location>
        <begin position="256"/>
        <end position="286"/>
    </location>
</feature>
<dbReference type="Gene3D" id="3.40.50.720">
    <property type="entry name" value="NAD(P)-binding Rossmann-like Domain"/>
    <property type="match status" value="1"/>
</dbReference>
<dbReference type="NCBIfam" id="NF001312">
    <property type="entry name" value="PRK00258.1-4"/>
    <property type="match status" value="1"/>
</dbReference>
<dbReference type="Pfam" id="PF18317">
    <property type="entry name" value="SDH_C"/>
    <property type="match status" value="1"/>
</dbReference>
<feature type="binding site" evidence="8">
    <location>
        <position position="235"/>
    </location>
    <ligand>
        <name>shikimate</name>
        <dbReference type="ChEBI" id="CHEBI:36208"/>
    </ligand>
</feature>
<feature type="binding site" evidence="8">
    <location>
        <position position="75"/>
    </location>
    <ligand>
        <name>shikimate</name>
        <dbReference type="ChEBI" id="CHEBI:36208"/>
    </ligand>
</feature>
<dbReference type="PANTHER" id="PTHR21089">
    <property type="entry name" value="SHIKIMATE DEHYDROGENASE"/>
    <property type="match status" value="1"/>
</dbReference>
<dbReference type="AlphaFoldDB" id="A0A7W4FDT7"/>
<dbReference type="GO" id="GO:0050661">
    <property type="term" value="F:NADP binding"/>
    <property type="evidence" value="ECO:0007669"/>
    <property type="project" value="InterPro"/>
</dbReference>
<keyword evidence="5 8" id="KW-0560">Oxidoreductase</keyword>
<feature type="binding site" evidence="8">
    <location>
        <position position="263"/>
    </location>
    <ligand>
        <name>shikimate</name>
        <dbReference type="ChEBI" id="CHEBI:36208"/>
    </ligand>
</feature>
<dbReference type="InterPro" id="IPR006151">
    <property type="entry name" value="Shikm_DH/Glu-tRNA_Rdtase"/>
</dbReference>
<dbReference type="InterPro" id="IPR022893">
    <property type="entry name" value="Shikimate_DH_fam"/>
</dbReference>
<dbReference type="RefSeq" id="WP_183115632.1">
    <property type="nucleotide sequence ID" value="NZ_JABEQG010000008.1"/>
</dbReference>
<comment type="caution">
    <text evidence="12">The sequence shown here is derived from an EMBL/GenBank/DDBJ whole genome shotgun (WGS) entry which is preliminary data.</text>
</comment>
<dbReference type="NCBIfam" id="TIGR00507">
    <property type="entry name" value="aroE"/>
    <property type="match status" value="1"/>
</dbReference>
<feature type="binding site" evidence="8">
    <location>
        <position position="233"/>
    </location>
    <ligand>
        <name>NADP(+)</name>
        <dbReference type="ChEBI" id="CHEBI:58349"/>
    </ligand>
</feature>
<accession>A0A7W4FDT7</accession>
<proteinExistence type="inferred from homology"/>
<evidence type="ECO:0000256" key="6">
    <source>
        <dbReference type="ARBA" id="ARBA00023141"/>
    </source>
</evidence>
<dbReference type="InterPro" id="IPR036291">
    <property type="entry name" value="NAD(P)-bd_dom_sf"/>
</dbReference>
<dbReference type="InterPro" id="IPR041121">
    <property type="entry name" value="SDH_C"/>
</dbReference>
<dbReference type="InterPro" id="IPR011342">
    <property type="entry name" value="Shikimate_DH"/>
</dbReference>
<name>A0A7W4FDT7_GLUDI</name>
<dbReference type="SUPFAM" id="SSF53223">
    <property type="entry name" value="Aminoacid dehydrogenase-like, N-terminal domain"/>
    <property type="match status" value="1"/>
</dbReference>
<evidence type="ECO:0000256" key="5">
    <source>
        <dbReference type="ARBA" id="ARBA00023002"/>
    </source>
</evidence>
<dbReference type="InterPro" id="IPR046346">
    <property type="entry name" value="Aminoacid_DH-like_N_sf"/>
</dbReference>
<dbReference type="EMBL" id="JABEQG010000008">
    <property type="protein sequence ID" value="MBB2155951.1"/>
    <property type="molecule type" value="Genomic_DNA"/>
</dbReference>
<dbReference type="GO" id="GO:0009423">
    <property type="term" value="P:chorismate biosynthetic process"/>
    <property type="evidence" value="ECO:0007669"/>
    <property type="project" value="UniProtKB-UniRule"/>
</dbReference>
<dbReference type="HAMAP" id="MF_00222">
    <property type="entry name" value="Shikimate_DH_AroE"/>
    <property type="match status" value="1"/>
</dbReference>
<gene>
    <name evidence="8" type="primary">aroE</name>
    <name evidence="12" type="ORF">HLH33_06460</name>
</gene>
<feature type="binding site" evidence="8">
    <location>
        <begin position="28"/>
        <end position="30"/>
    </location>
    <ligand>
        <name>shikimate</name>
        <dbReference type="ChEBI" id="CHEBI:36208"/>
    </ligand>
</feature>
<dbReference type="GO" id="GO:0009073">
    <property type="term" value="P:aromatic amino acid family biosynthetic process"/>
    <property type="evidence" value="ECO:0007669"/>
    <property type="project" value="UniProtKB-KW"/>
</dbReference>
<evidence type="ECO:0000256" key="3">
    <source>
        <dbReference type="ARBA" id="ARBA00022605"/>
    </source>
</evidence>
<evidence type="ECO:0000313" key="13">
    <source>
        <dbReference type="Proteomes" id="UP000550787"/>
    </source>
</evidence>